<keyword evidence="4 6" id="KW-0472">Membrane</keyword>
<dbReference type="GO" id="GO:0016020">
    <property type="term" value="C:membrane"/>
    <property type="evidence" value="ECO:0007669"/>
    <property type="project" value="UniProtKB-SubCell"/>
</dbReference>
<feature type="transmembrane region" description="Helical" evidence="6">
    <location>
        <begin position="506"/>
        <end position="529"/>
    </location>
</feature>
<keyword evidence="2 6" id="KW-0812">Transmembrane</keyword>
<evidence type="ECO:0000256" key="5">
    <source>
        <dbReference type="SAM" id="MobiDB-lite"/>
    </source>
</evidence>
<evidence type="ECO:0000256" key="1">
    <source>
        <dbReference type="ARBA" id="ARBA00004141"/>
    </source>
</evidence>
<evidence type="ECO:0000256" key="3">
    <source>
        <dbReference type="ARBA" id="ARBA00022989"/>
    </source>
</evidence>
<dbReference type="Proteomes" id="UP001632037">
    <property type="component" value="Unassembled WGS sequence"/>
</dbReference>
<feature type="transmembrane region" description="Helical" evidence="6">
    <location>
        <begin position="397"/>
        <end position="422"/>
    </location>
</feature>
<feature type="region of interest" description="Disordered" evidence="5">
    <location>
        <begin position="660"/>
        <end position="707"/>
    </location>
</feature>
<dbReference type="PANTHER" id="PTHR10877:SF183">
    <property type="entry name" value="AT14535P-RELATED"/>
    <property type="match status" value="1"/>
</dbReference>
<evidence type="ECO:0000259" key="7">
    <source>
        <dbReference type="Pfam" id="PF08016"/>
    </source>
</evidence>
<keyword evidence="9" id="KW-1185">Reference proteome</keyword>
<reference evidence="8 9" key="1">
    <citation type="submission" date="2024-09" db="EMBL/GenBank/DDBJ databases">
        <title>Genome sequencing and assembly of Phytophthora oleae, isolate VK10A, causative agent of rot of olive drupes.</title>
        <authorList>
            <person name="Conti Taguali S."/>
            <person name="Riolo M."/>
            <person name="La Spada F."/>
            <person name="Cacciola S.O."/>
            <person name="Dionisio G."/>
        </authorList>
    </citation>
    <scope>NUCLEOTIDE SEQUENCE [LARGE SCALE GENOMIC DNA]</scope>
    <source>
        <strain evidence="8 9">VK10A</strain>
    </source>
</reference>
<proteinExistence type="predicted"/>
<dbReference type="InterPro" id="IPR013122">
    <property type="entry name" value="PKD1_2_channel"/>
</dbReference>
<dbReference type="EMBL" id="JBIMZQ010000002">
    <property type="protein sequence ID" value="KAL3673746.1"/>
    <property type="molecule type" value="Genomic_DNA"/>
</dbReference>
<comment type="caution">
    <text evidence="8">The sequence shown here is derived from an EMBL/GenBank/DDBJ whole genome shotgun (WGS) entry which is preliminary data.</text>
</comment>
<comment type="subcellular location">
    <subcellularLocation>
        <location evidence="1">Membrane</location>
        <topology evidence="1">Multi-pass membrane protein</topology>
    </subcellularLocation>
</comment>
<evidence type="ECO:0000313" key="9">
    <source>
        <dbReference type="Proteomes" id="UP001632037"/>
    </source>
</evidence>
<evidence type="ECO:0000256" key="4">
    <source>
        <dbReference type="ARBA" id="ARBA00023136"/>
    </source>
</evidence>
<dbReference type="PANTHER" id="PTHR10877">
    <property type="entry name" value="POLYCYSTIN FAMILY MEMBER"/>
    <property type="match status" value="1"/>
</dbReference>
<feature type="transmembrane region" description="Helical" evidence="6">
    <location>
        <begin position="62"/>
        <end position="80"/>
    </location>
</feature>
<dbReference type="Pfam" id="PF08016">
    <property type="entry name" value="PKD_channel"/>
    <property type="match status" value="1"/>
</dbReference>
<feature type="domain" description="Polycystin cation channel PKD1/PKD2" evidence="7">
    <location>
        <begin position="394"/>
        <end position="531"/>
    </location>
</feature>
<evidence type="ECO:0000256" key="2">
    <source>
        <dbReference type="ARBA" id="ARBA00022692"/>
    </source>
</evidence>
<dbReference type="AlphaFoldDB" id="A0ABD3G500"/>
<name>A0ABD3G500_9STRA</name>
<protein>
    <recommendedName>
        <fullName evidence="7">Polycystin cation channel PKD1/PKD2 domain-containing protein</fullName>
    </recommendedName>
</protein>
<evidence type="ECO:0000313" key="8">
    <source>
        <dbReference type="EMBL" id="KAL3673746.1"/>
    </source>
</evidence>
<organism evidence="8 9">
    <name type="scientific">Phytophthora oleae</name>
    <dbReference type="NCBI Taxonomy" id="2107226"/>
    <lineage>
        <taxon>Eukaryota</taxon>
        <taxon>Sar</taxon>
        <taxon>Stramenopiles</taxon>
        <taxon>Oomycota</taxon>
        <taxon>Peronosporomycetes</taxon>
        <taxon>Peronosporales</taxon>
        <taxon>Peronosporaceae</taxon>
        <taxon>Phytophthora</taxon>
    </lineage>
</organism>
<dbReference type="InterPro" id="IPR051223">
    <property type="entry name" value="Polycystin"/>
</dbReference>
<feature type="transmembrane region" description="Helical" evidence="6">
    <location>
        <begin position="443"/>
        <end position="466"/>
    </location>
</feature>
<keyword evidence="3 6" id="KW-1133">Transmembrane helix</keyword>
<accession>A0ABD3G500</accession>
<feature type="transmembrane region" description="Helical" evidence="6">
    <location>
        <begin position="279"/>
        <end position="301"/>
    </location>
</feature>
<gene>
    <name evidence="8" type="ORF">V7S43_001442</name>
</gene>
<sequence length="734" mass="82268">MVLAGEMYLILSPDPCETGERMGGGYESDAEVVEPPEPSISVGMALDVLWHDKKHTTDMKKINLALISFSIFIAAMFLHIPTTSMYYQHYGVSSALATSGDDTITSDSPMKFYNIETIPDIFEWLDSTFVPQVFVTTDYNGDSLPEELKGRIATFNKVLGAVHFEVTNMKQGDCDTPDFLVDLYSSCYDSSSTSTDELLISFDTNASSATSLLTEKKDSGSWLDSSTQQLLITVITLNGQLPGYAVTKFQLDFNDGGYVEPSASTTSTLLDHYPSATPVVLDILVALWFSPWLLVPAIIAYGRTYEKKHHLGTLQQWRRLAKKTMKAIGMWAFPDGWFAIDFFRGPIVYLFYITVLITQAVTTNGEFRRKLLKLGEGGQADDEAKDNLHSVTNSFRIIASLTVLLRLFAAAAVLVLGLRILNTFRDHVGLSILTRTMASAVRSFWTFSLIFAVVFVAFAAAGTVLFGDRVQDFSSFLNSMKSCVNMIYGDFDFDSIKDIDYSVVYYWAYMAMETFVLLNIVLAIVVDAYQEEKTKKDKNKCWVFRRVATNVFRELLARANDIVWFLCCRGENRRHYVVFWGRIRPLVLHDTLRARLEAIRSSDPSLDWSLQTLLTPTTLNKMFPEATIEECKATIEHLAVEQQHQSKHDLLDQEALKDGLAPSSDDKVKLESIRPVQSPGGGISSENVSPPTQKGDRLQSESEQNPQLTQLIARMDTLEHKVDLLLEKLAAKMP</sequence>
<dbReference type="Gene3D" id="1.10.287.70">
    <property type="match status" value="1"/>
</dbReference>
<evidence type="ECO:0000256" key="6">
    <source>
        <dbReference type="SAM" id="Phobius"/>
    </source>
</evidence>
<feature type="transmembrane region" description="Helical" evidence="6">
    <location>
        <begin position="328"/>
        <end position="352"/>
    </location>
</feature>